<accession>A0A2A6RNZ0</accession>
<dbReference type="InterPro" id="IPR017496">
    <property type="entry name" value="Photo_alph_chp2"/>
</dbReference>
<protein>
    <submittedName>
        <fullName evidence="2">Photosynthetic complex assembly protein 2</fullName>
    </submittedName>
</protein>
<dbReference type="Pfam" id="PF12291">
    <property type="entry name" value="DUF3623"/>
    <property type="match status" value="1"/>
</dbReference>
<feature type="transmembrane region" description="Helical" evidence="1">
    <location>
        <begin position="120"/>
        <end position="137"/>
    </location>
</feature>
<sequence>MSNLLPAWTQIYVFPPITAMALWAGLTLLVALLNRRGPWAGRVALLLALPLLGFAHHELWAVRNDASILGIYRAFLAGTLIWAWHELAFYSNVLTGPWQRACPSHARGFTRFGYALGTHLYHELAVLLELIFMLWLLSDGHNMMGLMVFMLSWAMQHSAKLNVLLGVPTLNVELFPPHLRYLGSYWRRRATNFFFIPTVSVLTLLAIMLWMAAHTHRYEAMGVSLALLATLVSLGALEHWLLALPNRATQSSAVGRVIE</sequence>
<feature type="transmembrane region" description="Helical" evidence="1">
    <location>
        <begin position="12"/>
        <end position="33"/>
    </location>
</feature>
<dbReference type="Proteomes" id="UP000220527">
    <property type="component" value="Unassembled WGS sequence"/>
</dbReference>
<organism evidence="2 3">
    <name type="scientific">Candidatus Viridilinea mediisalina</name>
    <dbReference type="NCBI Taxonomy" id="2024553"/>
    <lineage>
        <taxon>Bacteria</taxon>
        <taxon>Bacillati</taxon>
        <taxon>Chloroflexota</taxon>
        <taxon>Chloroflexia</taxon>
        <taxon>Chloroflexales</taxon>
        <taxon>Chloroflexineae</taxon>
        <taxon>Oscillochloridaceae</taxon>
        <taxon>Candidatus Viridilinea</taxon>
    </lineage>
</organism>
<feature type="transmembrane region" description="Helical" evidence="1">
    <location>
        <begin position="190"/>
        <end position="212"/>
    </location>
</feature>
<proteinExistence type="predicted"/>
<keyword evidence="3" id="KW-1185">Reference proteome</keyword>
<keyword evidence="1" id="KW-0472">Membrane</keyword>
<feature type="transmembrane region" description="Helical" evidence="1">
    <location>
        <begin position="39"/>
        <end position="55"/>
    </location>
</feature>
<comment type="caution">
    <text evidence="2">The sequence shown here is derived from an EMBL/GenBank/DDBJ whole genome shotgun (WGS) entry which is preliminary data.</text>
</comment>
<dbReference type="RefSeq" id="WP_097642594.1">
    <property type="nucleotide sequence ID" value="NZ_NQWI01000007.1"/>
</dbReference>
<evidence type="ECO:0000256" key="1">
    <source>
        <dbReference type="SAM" id="Phobius"/>
    </source>
</evidence>
<reference evidence="3" key="1">
    <citation type="submission" date="2017-08" db="EMBL/GenBank/DDBJ databases">
        <authorList>
            <person name="Grouzdev D.S."/>
            <person name="Gaisin V.A."/>
            <person name="Rysina M.S."/>
            <person name="Gorlenko V.M."/>
        </authorList>
    </citation>
    <scope>NUCLEOTIDE SEQUENCE [LARGE SCALE GENOMIC DNA]</scope>
    <source>
        <strain evidence="3">Kir15-3F</strain>
    </source>
</reference>
<dbReference type="NCBIfam" id="TIGR03055">
    <property type="entry name" value="photo_alph_chp2"/>
    <property type="match status" value="1"/>
</dbReference>
<dbReference type="AlphaFoldDB" id="A0A2A6RNZ0"/>
<name>A0A2A6RNZ0_9CHLR</name>
<gene>
    <name evidence="2" type="ORF">CJ255_02870</name>
</gene>
<dbReference type="OrthoDB" id="152369at2"/>
<evidence type="ECO:0000313" key="3">
    <source>
        <dbReference type="Proteomes" id="UP000220527"/>
    </source>
</evidence>
<keyword evidence="1" id="KW-1133">Transmembrane helix</keyword>
<keyword evidence="1" id="KW-0812">Transmembrane</keyword>
<feature type="transmembrane region" description="Helical" evidence="1">
    <location>
        <begin position="218"/>
        <end position="237"/>
    </location>
</feature>
<evidence type="ECO:0000313" key="2">
    <source>
        <dbReference type="EMBL" id="PDW04611.1"/>
    </source>
</evidence>
<dbReference type="EMBL" id="NQWI01000007">
    <property type="protein sequence ID" value="PDW04611.1"/>
    <property type="molecule type" value="Genomic_DNA"/>
</dbReference>